<keyword evidence="3" id="KW-1185">Reference proteome</keyword>
<dbReference type="Proteomes" id="UP000824890">
    <property type="component" value="Unassembled WGS sequence"/>
</dbReference>
<dbReference type="PANTHER" id="PTHR31476">
    <property type="entry name" value="PROTEIN WHAT'S THIS FACTOR 1 HOMOLOG, CHLOROPLASTIC"/>
    <property type="match status" value="1"/>
</dbReference>
<reference evidence="2 3" key="1">
    <citation type="submission" date="2021-05" db="EMBL/GenBank/DDBJ databases">
        <title>Genome Assembly of Synthetic Allotetraploid Brassica napus Reveals Homoeologous Exchanges between Subgenomes.</title>
        <authorList>
            <person name="Davis J.T."/>
        </authorList>
    </citation>
    <scope>NUCLEOTIDE SEQUENCE [LARGE SCALE GENOMIC DNA]</scope>
    <source>
        <strain evidence="3">cv. Da-Ae</strain>
        <tissue evidence="2">Seedling</tissue>
    </source>
</reference>
<feature type="domain" description="PORR" evidence="1">
    <location>
        <begin position="91"/>
        <end position="123"/>
    </location>
</feature>
<name>A0ABQ8D0L7_BRANA</name>
<organism evidence="2 3">
    <name type="scientific">Brassica napus</name>
    <name type="common">Rape</name>
    <dbReference type="NCBI Taxonomy" id="3708"/>
    <lineage>
        <taxon>Eukaryota</taxon>
        <taxon>Viridiplantae</taxon>
        <taxon>Streptophyta</taxon>
        <taxon>Embryophyta</taxon>
        <taxon>Tracheophyta</taxon>
        <taxon>Spermatophyta</taxon>
        <taxon>Magnoliopsida</taxon>
        <taxon>eudicotyledons</taxon>
        <taxon>Gunneridae</taxon>
        <taxon>Pentapetalae</taxon>
        <taxon>rosids</taxon>
        <taxon>malvids</taxon>
        <taxon>Brassicales</taxon>
        <taxon>Brassicaceae</taxon>
        <taxon>Brassiceae</taxon>
        <taxon>Brassica</taxon>
    </lineage>
</organism>
<dbReference type="InterPro" id="IPR021099">
    <property type="entry name" value="PORR_domain"/>
</dbReference>
<evidence type="ECO:0000313" key="2">
    <source>
        <dbReference type="EMBL" id="KAH0922902.1"/>
    </source>
</evidence>
<dbReference type="Pfam" id="PF11955">
    <property type="entry name" value="PORR"/>
    <property type="match status" value="1"/>
</dbReference>
<sequence>MQILSWHRKPMNYILSRICRYPTIFKLFTTPTPHLPMNAATKSLSTLCVRMKSAASTFAMQELNLKSDKLATKLQKLPMLSSHRMLLTGSHWSGFWKEFALPNKLRALIVRHPELFYVSQKGTLLIRERLIDLVQEGNRIRRERTRKGAEYSNDDNRDAGIDKTILCSLLSLHGCYKYNKGAAGDGVDSTDAIAIDSGVEYFSEEDDEEAWVSSGESVEYWSRKLSSSGMSNDRSKECVIESW</sequence>
<dbReference type="InterPro" id="IPR045040">
    <property type="entry name" value="PORR_fam"/>
</dbReference>
<evidence type="ECO:0000259" key="1">
    <source>
        <dbReference type="Pfam" id="PF11955"/>
    </source>
</evidence>
<comment type="caution">
    <text evidence="2">The sequence shown here is derived from an EMBL/GenBank/DDBJ whole genome shotgun (WGS) entry which is preliminary data.</text>
</comment>
<evidence type="ECO:0000313" key="3">
    <source>
        <dbReference type="Proteomes" id="UP000824890"/>
    </source>
</evidence>
<dbReference type="EMBL" id="JAGKQM010000006">
    <property type="protein sequence ID" value="KAH0922902.1"/>
    <property type="molecule type" value="Genomic_DNA"/>
</dbReference>
<protein>
    <recommendedName>
        <fullName evidence="1">PORR domain-containing protein</fullName>
    </recommendedName>
</protein>
<dbReference type="PANTHER" id="PTHR31476:SF2">
    <property type="entry name" value="UBIQUITIN CARBOXYL-TERMINAL HYDROLASE FAMILY PROTEIN"/>
    <property type="match status" value="1"/>
</dbReference>
<gene>
    <name evidence="2" type="ORF">HID58_022920</name>
</gene>
<proteinExistence type="predicted"/>
<accession>A0ABQ8D0L7</accession>